<feature type="compositionally biased region" description="Basic and acidic residues" evidence="1">
    <location>
        <begin position="1"/>
        <end position="10"/>
    </location>
</feature>
<feature type="region of interest" description="Disordered" evidence="1">
    <location>
        <begin position="1"/>
        <end position="21"/>
    </location>
</feature>
<accession>A0A183JHT3</accession>
<evidence type="ECO:0000313" key="2">
    <source>
        <dbReference type="EMBL" id="VDO73219.1"/>
    </source>
</evidence>
<keyword evidence="3" id="KW-1185">Reference proteome</keyword>
<dbReference type="Proteomes" id="UP000279833">
    <property type="component" value="Unassembled WGS sequence"/>
</dbReference>
<reference evidence="4" key="1">
    <citation type="submission" date="2016-06" db="UniProtKB">
        <authorList>
            <consortium name="WormBaseParasite"/>
        </authorList>
    </citation>
    <scope>IDENTIFICATION</scope>
</reference>
<sequence length="331" mass="37413">MSQLKLDHHGKSGSTGRPFRLSMELPSSTHPGSYITRKKCSNVVKLTEKQSIHNCSVNSLSLLSIHDTVGGSQSNSLISHQPITILFDHLVYVSQISPISLDSNNKIKILNVSTTTDGILFKHIVTMKESIKQPYMENIYFSPLLATRGLHFITIDAQDNTRNANFSVEVYGCSAIWDPLKFDPCSKKFVEKNNENKPLKTILMTKEFIFYCEVSPLKIRNITNEKHCFMITGSFPITLTDMGHEINEIIMLLKPSNVIVGRNSRNNSTLISENMGKSWIVTNQWKLKNMLSQSSEIIDSYETPWFNIQNKSCDDFTISLCNPGGDPWKCK</sequence>
<organism evidence="4">
    <name type="scientific">Schistosoma curassoni</name>
    <dbReference type="NCBI Taxonomy" id="6186"/>
    <lineage>
        <taxon>Eukaryota</taxon>
        <taxon>Metazoa</taxon>
        <taxon>Spiralia</taxon>
        <taxon>Lophotrochozoa</taxon>
        <taxon>Platyhelminthes</taxon>
        <taxon>Trematoda</taxon>
        <taxon>Digenea</taxon>
        <taxon>Strigeidida</taxon>
        <taxon>Schistosomatoidea</taxon>
        <taxon>Schistosomatidae</taxon>
        <taxon>Schistosoma</taxon>
    </lineage>
</organism>
<dbReference type="AlphaFoldDB" id="A0A183JHT3"/>
<evidence type="ECO:0000313" key="3">
    <source>
        <dbReference type="Proteomes" id="UP000279833"/>
    </source>
</evidence>
<evidence type="ECO:0000313" key="4">
    <source>
        <dbReference type="WBParaSite" id="SCUD_0000225601-mRNA-1"/>
    </source>
</evidence>
<name>A0A183JHT3_9TREM</name>
<protein>
    <submittedName>
        <fullName evidence="4">C-type lectin domain-containing protein</fullName>
    </submittedName>
</protein>
<dbReference type="WBParaSite" id="SCUD_0000225601-mRNA-1">
    <property type="protein sequence ID" value="SCUD_0000225601-mRNA-1"/>
    <property type="gene ID" value="SCUD_0000225601"/>
</dbReference>
<reference evidence="2 3" key="2">
    <citation type="submission" date="2018-11" db="EMBL/GenBank/DDBJ databases">
        <authorList>
            <consortium name="Pathogen Informatics"/>
        </authorList>
    </citation>
    <scope>NUCLEOTIDE SEQUENCE [LARGE SCALE GENOMIC DNA]</scope>
    <source>
        <strain evidence="2">Dakar</strain>
        <strain evidence="3">Dakar, Senegal</strain>
    </source>
</reference>
<dbReference type="EMBL" id="UZAK01002117">
    <property type="protein sequence ID" value="VDO73219.1"/>
    <property type="molecule type" value="Genomic_DNA"/>
</dbReference>
<gene>
    <name evidence="2" type="ORF">SCUD_LOCUS2257</name>
</gene>
<proteinExistence type="predicted"/>
<evidence type="ECO:0000256" key="1">
    <source>
        <dbReference type="SAM" id="MobiDB-lite"/>
    </source>
</evidence>